<gene>
    <name evidence="2" type="ORF">GCK32_010122</name>
</gene>
<keyword evidence="1" id="KW-1133">Transmembrane helix</keyword>
<sequence length="167" mass="19398">MEHFTLVRPLVRSMIIATKEKRMEMRSHDASSMPLLVPKPVFTVVVPKGKWLVIGIEVVHSHEVQAALDSDIKLIAPDETPKYSPDAVPQNTEWDSWMNSRNLTRLTPSWLVLVMGLVLALVLACLFIFAWHLHKRLTENRKLLMDIVEWRTYVNQYRLTPLPQNKY</sequence>
<feature type="transmembrane region" description="Helical" evidence="1">
    <location>
        <begin position="110"/>
        <end position="133"/>
    </location>
</feature>
<dbReference type="AlphaFoldDB" id="A0AAN8IQX9"/>
<evidence type="ECO:0000313" key="2">
    <source>
        <dbReference type="EMBL" id="KAK5983534.1"/>
    </source>
</evidence>
<dbReference type="Proteomes" id="UP001331761">
    <property type="component" value="Unassembled WGS sequence"/>
</dbReference>
<comment type="caution">
    <text evidence="2">The sequence shown here is derived from an EMBL/GenBank/DDBJ whole genome shotgun (WGS) entry which is preliminary data.</text>
</comment>
<organism evidence="2 3">
    <name type="scientific">Trichostrongylus colubriformis</name>
    <name type="common">Black scour worm</name>
    <dbReference type="NCBI Taxonomy" id="6319"/>
    <lineage>
        <taxon>Eukaryota</taxon>
        <taxon>Metazoa</taxon>
        <taxon>Ecdysozoa</taxon>
        <taxon>Nematoda</taxon>
        <taxon>Chromadorea</taxon>
        <taxon>Rhabditida</taxon>
        <taxon>Rhabditina</taxon>
        <taxon>Rhabditomorpha</taxon>
        <taxon>Strongyloidea</taxon>
        <taxon>Trichostrongylidae</taxon>
        <taxon>Trichostrongylus</taxon>
    </lineage>
</organism>
<keyword evidence="1" id="KW-0812">Transmembrane</keyword>
<evidence type="ECO:0000313" key="3">
    <source>
        <dbReference type="Proteomes" id="UP001331761"/>
    </source>
</evidence>
<evidence type="ECO:0000256" key="1">
    <source>
        <dbReference type="SAM" id="Phobius"/>
    </source>
</evidence>
<keyword evidence="3" id="KW-1185">Reference proteome</keyword>
<accession>A0AAN8IQX9</accession>
<proteinExistence type="predicted"/>
<protein>
    <submittedName>
        <fullName evidence="2">Uncharacterized protein</fullName>
    </submittedName>
</protein>
<keyword evidence="1" id="KW-0472">Membrane</keyword>
<reference evidence="2 3" key="1">
    <citation type="submission" date="2019-10" db="EMBL/GenBank/DDBJ databases">
        <title>Assembly and Annotation for the nematode Trichostrongylus colubriformis.</title>
        <authorList>
            <person name="Martin J."/>
        </authorList>
    </citation>
    <scope>NUCLEOTIDE SEQUENCE [LARGE SCALE GENOMIC DNA]</scope>
    <source>
        <strain evidence="2">G859</strain>
        <tissue evidence="2">Whole worm</tissue>
    </source>
</reference>
<name>A0AAN8IQX9_TRICO</name>
<dbReference type="EMBL" id="WIXE01003901">
    <property type="protein sequence ID" value="KAK5983534.1"/>
    <property type="molecule type" value="Genomic_DNA"/>
</dbReference>